<evidence type="ECO:0000313" key="2">
    <source>
        <dbReference type="Proteomes" id="UP000266723"/>
    </source>
</evidence>
<dbReference type="EMBL" id="QGKV02002055">
    <property type="protein sequence ID" value="KAF3494124.1"/>
    <property type="molecule type" value="Genomic_DNA"/>
</dbReference>
<name>A0ABQ7A8V4_BRACR</name>
<gene>
    <name evidence="1" type="ORF">DY000_02052174</name>
</gene>
<accession>A0ABQ7A8V4</accession>
<sequence>MKAVILPRVKGGEEKDIRYLDLLHVVETRFTRIRDAPPWDKDFEIHTCHRGMKNF</sequence>
<evidence type="ECO:0000313" key="1">
    <source>
        <dbReference type="EMBL" id="KAF3494124.1"/>
    </source>
</evidence>
<dbReference type="Proteomes" id="UP000266723">
    <property type="component" value="Unassembled WGS sequence"/>
</dbReference>
<protein>
    <submittedName>
        <fullName evidence="1">Uncharacterized protein</fullName>
    </submittedName>
</protein>
<keyword evidence="2" id="KW-1185">Reference proteome</keyword>
<organism evidence="1 2">
    <name type="scientific">Brassica cretica</name>
    <name type="common">Mustard</name>
    <dbReference type="NCBI Taxonomy" id="69181"/>
    <lineage>
        <taxon>Eukaryota</taxon>
        <taxon>Viridiplantae</taxon>
        <taxon>Streptophyta</taxon>
        <taxon>Embryophyta</taxon>
        <taxon>Tracheophyta</taxon>
        <taxon>Spermatophyta</taxon>
        <taxon>Magnoliopsida</taxon>
        <taxon>eudicotyledons</taxon>
        <taxon>Gunneridae</taxon>
        <taxon>Pentapetalae</taxon>
        <taxon>rosids</taxon>
        <taxon>malvids</taxon>
        <taxon>Brassicales</taxon>
        <taxon>Brassicaceae</taxon>
        <taxon>Brassiceae</taxon>
        <taxon>Brassica</taxon>
    </lineage>
</organism>
<proteinExistence type="predicted"/>
<comment type="caution">
    <text evidence="1">The sequence shown here is derived from an EMBL/GenBank/DDBJ whole genome shotgun (WGS) entry which is preliminary data.</text>
</comment>
<reference evidence="1 2" key="1">
    <citation type="journal article" date="2020" name="BMC Genomics">
        <title>Intraspecific diversification of the crop wild relative Brassica cretica Lam. using demographic model selection.</title>
        <authorList>
            <person name="Kioukis A."/>
            <person name="Michalopoulou V.A."/>
            <person name="Briers L."/>
            <person name="Pirintsos S."/>
            <person name="Studholme D.J."/>
            <person name="Pavlidis P."/>
            <person name="Sarris P.F."/>
        </authorList>
    </citation>
    <scope>NUCLEOTIDE SEQUENCE [LARGE SCALE GENOMIC DNA]</scope>
    <source>
        <strain evidence="2">cv. PFS-1207/04</strain>
    </source>
</reference>